<name>A0A9P5HLA0_9HYPO</name>
<reference evidence="2" key="1">
    <citation type="submission" date="2020-03" db="EMBL/GenBank/DDBJ databases">
        <title>Draft Genome Sequence of Cylindrodendrum hubeiense.</title>
        <authorList>
            <person name="Buettner E."/>
            <person name="Kellner H."/>
        </authorList>
    </citation>
    <scope>NUCLEOTIDE SEQUENCE</scope>
    <source>
        <strain evidence="2">IHI 201604</strain>
    </source>
</reference>
<dbReference type="EMBL" id="JAANBB010000004">
    <property type="protein sequence ID" value="KAF7557577.1"/>
    <property type="molecule type" value="Genomic_DNA"/>
</dbReference>
<sequence length="276" mass="31227">MSVVIFPNNNAQASLQIQITAMGGPHPDEELANDNDQASELESDIASSTDSLSSSIIDYRKENGRTYHRYKDGKYNLPNDDRESDRLDLQHHLFLLSLNDKLGLAPPNNPDFHAKRVLDLGTGTGLWAVDFGDEHPEVHQNDDLQYRELARISPLNIRLCCDAALKFGREFQEFGKLKDLMAEIGFVDVVETHLKWPSNTWPKDKRLKEIGAWNNENMGSGLEAFTMAPLTRGYGMTADEVNLLLVDVRKDLNNRAVHAYWPVYSLYAKKPESEPE</sequence>
<gene>
    <name evidence="2" type="ORF">G7Z17_g603</name>
</gene>
<proteinExistence type="predicted"/>
<dbReference type="SUPFAM" id="SSF53335">
    <property type="entry name" value="S-adenosyl-L-methionine-dependent methyltransferases"/>
    <property type="match status" value="1"/>
</dbReference>
<organism evidence="2 3">
    <name type="scientific">Cylindrodendrum hubeiense</name>
    <dbReference type="NCBI Taxonomy" id="595255"/>
    <lineage>
        <taxon>Eukaryota</taxon>
        <taxon>Fungi</taxon>
        <taxon>Dikarya</taxon>
        <taxon>Ascomycota</taxon>
        <taxon>Pezizomycotina</taxon>
        <taxon>Sordariomycetes</taxon>
        <taxon>Hypocreomycetidae</taxon>
        <taxon>Hypocreales</taxon>
        <taxon>Nectriaceae</taxon>
        <taxon>Cylindrodendrum</taxon>
    </lineage>
</organism>
<accession>A0A9P5HLA0</accession>
<dbReference type="AlphaFoldDB" id="A0A9P5HLA0"/>
<feature type="compositionally biased region" description="Acidic residues" evidence="1">
    <location>
        <begin position="30"/>
        <end position="43"/>
    </location>
</feature>
<evidence type="ECO:0000256" key="1">
    <source>
        <dbReference type="SAM" id="MobiDB-lite"/>
    </source>
</evidence>
<dbReference type="OrthoDB" id="2013972at2759"/>
<evidence type="ECO:0000313" key="3">
    <source>
        <dbReference type="Proteomes" id="UP000722485"/>
    </source>
</evidence>
<protein>
    <recommendedName>
        <fullName evidence="4">Methyltransferase domain-containing protein</fullName>
    </recommendedName>
</protein>
<dbReference type="Proteomes" id="UP000722485">
    <property type="component" value="Unassembled WGS sequence"/>
</dbReference>
<feature type="region of interest" description="Disordered" evidence="1">
    <location>
        <begin position="23"/>
        <end position="49"/>
    </location>
</feature>
<keyword evidence="3" id="KW-1185">Reference proteome</keyword>
<comment type="caution">
    <text evidence="2">The sequence shown here is derived from an EMBL/GenBank/DDBJ whole genome shotgun (WGS) entry which is preliminary data.</text>
</comment>
<dbReference type="InterPro" id="IPR029063">
    <property type="entry name" value="SAM-dependent_MTases_sf"/>
</dbReference>
<evidence type="ECO:0000313" key="2">
    <source>
        <dbReference type="EMBL" id="KAF7557577.1"/>
    </source>
</evidence>
<evidence type="ECO:0008006" key="4">
    <source>
        <dbReference type="Google" id="ProtNLM"/>
    </source>
</evidence>